<sequence>MQPINREILVIGQNRIIGLPYFLFYIRLYF</sequence>
<accession>A0A8S5TZ50</accession>
<reference evidence="1" key="1">
    <citation type="journal article" date="2021" name="Proc. Natl. Acad. Sci. U.S.A.">
        <title>A Catalog of Tens of Thousands of Viruses from Human Metagenomes Reveals Hidden Associations with Chronic Diseases.</title>
        <authorList>
            <person name="Tisza M.J."/>
            <person name="Buck C.B."/>
        </authorList>
    </citation>
    <scope>NUCLEOTIDE SEQUENCE</scope>
    <source>
        <strain evidence="1">CtnPP24</strain>
    </source>
</reference>
<protein>
    <submittedName>
        <fullName evidence="1">Uncharacterized protein</fullName>
    </submittedName>
</protein>
<evidence type="ECO:0000313" key="1">
    <source>
        <dbReference type="EMBL" id="DAF87481.1"/>
    </source>
</evidence>
<proteinExistence type="predicted"/>
<name>A0A8S5TZ50_9CAUD</name>
<organism evidence="1">
    <name type="scientific">Siphoviridae sp. ctnPP24</name>
    <dbReference type="NCBI Taxonomy" id="2825662"/>
    <lineage>
        <taxon>Viruses</taxon>
        <taxon>Duplodnaviria</taxon>
        <taxon>Heunggongvirae</taxon>
        <taxon>Uroviricota</taxon>
        <taxon>Caudoviricetes</taxon>
    </lineage>
</organism>
<dbReference type="EMBL" id="BK015962">
    <property type="protein sequence ID" value="DAF87481.1"/>
    <property type="molecule type" value="Genomic_DNA"/>
</dbReference>